<feature type="transmembrane region" description="Helical" evidence="7">
    <location>
        <begin position="242"/>
        <end position="263"/>
    </location>
</feature>
<feature type="transmembrane region" description="Helical" evidence="7">
    <location>
        <begin position="80"/>
        <end position="98"/>
    </location>
</feature>
<keyword evidence="4 7" id="KW-0812">Transmembrane</keyword>
<reference evidence="9 10" key="1">
    <citation type="submission" date="2017-03" db="EMBL/GenBank/DDBJ databases">
        <title>Genome sequence of Clostridium hungatei DSM 14427.</title>
        <authorList>
            <person name="Poehlein A."/>
            <person name="Daniel R."/>
        </authorList>
    </citation>
    <scope>NUCLEOTIDE SEQUENCE [LARGE SCALE GENOMIC DNA]</scope>
    <source>
        <strain evidence="9 10">DSM 14427</strain>
    </source>
</reference>
<keyword evidence="10" id="KW-1185">Reference proteome</keyword>
<dbReference type="Proteomes" id="UP000191554">
    <property type="component" value="Unassembled WGS sequence"/>
</dbReference>
<sequence>MKKINNGILSLFVAVIISALDIFLKGNGYTQFILALAAAYVVFNMPRIPDKLKSIPYSKLVLFAANIILLAVTFNHKVLLVNMLLLSYLVWGFLTPFFIRLKAFIPATFLLSFVAVYAAPFLYFSVPLFLLAFYPVYALGAITCQKNIIKTKKIWLFGFLNLVMSGSLLSLFMYKSLGQKILESILFTNTVKLGTVTAVYLPFIALFLAWFAASANILFQMLVPKFVKGNAAFNLTDYIKPVLNFIAFSAISAIATFLCEFSIRQSVKATAIDMLHPNILFNFLVLCGLYLLFISILGKGISNVILAIVTIFLTVANFIKFTYFDEPFYPWDMYMFKNLIGICKDYLSLPLVIAAAVVIAGLLYLLVRFRKKVFRYLRPRINFVVLPFAIILFLINANILTDYKLSIQVGVQRSWYIGKAEITANGMFAQNYYYLTDLEKYLNPKPEGYSEDTMQAISEKYPVSGSDSVPVSSVNTNSGSVEKPNVIAIMSESYWDLTRLNGIEFSKDVAENVHKYQKGMLAPPAIGGGTANTEFEALTGMSLYFMSPGIIAYNAYLRTETPSIASVFKDNGYSTTAIHPNGGWFYNRDKVYNYFGFEQFHDVKSFNMITETKGPHISDYALVDKILDTLNSSEKPAFIFAVSMENHDPFDNKYSSFDVSVESDQLNASQKNIVTGYAQGLYDADQSLGKLIEELKKSSKPTLLYFFGDHAPRLGSLDDFFKVYDKLGAKEDSELKQGIGELKYYTTPLVTWSNYREMRTFPKIISPSHLSYEMLKDAGVSYPNYFNIMPKLEDKYPIMHLKNMGLVDEEDELVKDYRLIQYDLLFGNKYLKDTVNQN</sequence>
<feature type="transmembrane region" description="Helical" evidence="7">
    <location>
        <begin position="275"/>
        <end position="297"/>
    </location>
</feature>
<dbReference type="PANTHER" id="PTHR47371:SF3">
    <property type="entry name" value="PHOSPHOGLYCEROL TRANSFERASE I"/>
    <property type="match status" value="1"/>
</dbReference>
<comment type="subcellular location">
    <subcellularLocation>
        <location evidence="1">Cell membrane</location>
        <topology evidence="1">Multi-pass membrane protein</topology>
    </subcellularLocation>
</comment>
<comment type="pathway">
    <text evidence="2">Cell wall biogenesis; lipoteichoic acid biosynthesis.</text>
</comment>
<keyword evidence="5 7" id="KW-1133">Transmembrane helix</keyword>
<dbReference type="RefSeq" id="WP_080064908.1">
    <property type="nucleotide sequence ID" value="NZ_MZGX01000016.1"/>
</dbReference>
<proteinExistence type="predicted"/>
<feature type="transmembrane region" description="Helical" evidence="7">
    <location>
        <begin position="29"/>
        <end position="45"/>
    </location>
</feature>
<feature type="transmembrane region" description="Helical" evidence="7">
    <location>
        <begin position="154"/>
        <end position="174"/>
    </location>
</feature>
<evidence type="ECO:0000313" key="10">
    <source>
        <dbReference type="Proteomes" id="UP000191554"/>
    </source>
</evidence>
<keyword evidence="3" id="KW-1003">Cell membrane</keyword>
<evidence type="ECO:0000259" key="8">
    <source>
        <dbReference type="Pfam" id="PF00884"/>
    </source>
</evidence>
<feature type="transmembrane region" description="Helical" evidence="7">
    <location>
        <begin position="381"/>
        <end position="400"/>
    </location>
</feature>
<dbReference type="InterPro" id="IPR050448">
    <property type="entry name" value="OpgB/LTA_synthase_biosynth"/>
</dbReference>
<keyword evidence="6 7" id="KW-0472">Membrane</keyword>
<name>A0A1V4SJX7_RUMHU</name>
<evidence type="ECO:0000256" key="4">
    <source>
        <dbReference type="ARBA" id="ARBA00022692"/>
    </source>
</evidence>
<evidence type="ECO:0000256" key="5">
    <source>
        <dbReference type="ARBA" id="ARBA00022989"/>
    </source>
</evidence>
<dbReference type="CDD" id="cd16015">
    <property type="entry name" value="LTA_synthase"/>
    <property type="match status" value="1"/>
</dbReference>
<gene>
    <name evidence="9" type="primary">ltaS</name>
    <name evidence="9" type="ORF">CLHUN_24790</name>
</gene>
<feature type="domain" description="Sulfatase N-terminal" evidence="8">
    <location>
        <begin position="484"/>
        <end position="778"/>
    </location>
</feature>
<evidence type="ECO:0000256" key="3">
    <source>
        <dbReference type="ARBA" id="ARBA00022475"/>
    </source>
</evidence>
<evidence type="ECO:0000313" key="9">
    <source>
        <dbReference type="EMBL" id="OPX43541.1"/>
    </source>
</evidence>
<feature type="transmembrane region" description="Helical" evidence="7">
    <location>
        <begin position="346"/>
        <end position="369"/>
    </location>
</feature>
<dbReference type="AlphaFoldDB" id="A0A1V4SJX7"/>
<dbReference type="Gene3D" id="3.40.720.10">
    <property type="entry name" value="Alkaline Phosphatase, subunit A"/>
    <property type="match status" value="1"/>
</dbReference>
<feature type="transmembrane region" description="Helical" evidence="7">
    <location>
        <begin position="126"/>
        <end position="142"/>
    </location>
</feature>
<feature type="transmembrane region" description="Helical" evidence="7">
    <location>
        <begin position="199"/>
        <end position="222"/>
    </location>
</feature>
<dbReference type="InterPro" id="IPR000917">
    <property type="entry name" value="Sulfatase_N"/>
</dbReference>
<evidence type="ECO:0000256" key="2">
    <source>
        <dbReference type="ARBA" id="ARBA00004936"/>
    </source>
</evidence>
<protein>
    <submittedName>
        <fullName evidence="9">Lipoteichoic acid synthase</fullName>
    </submittedName>
</protein>
<feature type="transmembrane region" description="Helical" evidence="7">
    <location>
        <begin position="304"/>
        <end position="324"/>
    </location>
</feature>
<dbReference type="GO" id="GO:0005886">
    <property type="term" value="C:plasma membrane"/>
    <property type="evidence" value="ECO:0007669"/>
    <property type="project" value="UniProtKB-SubCell"/>
</dbReference>
<dbReference type="PANTHER" id="PTHR47371">
    <property type="entry name" value="LIPOTEICHOIC ACID SYNTHASE"/>
    <property type="match status" value="1"/>
</dbReference>
<dbReference type="STRING" id="48256.CLHUN_24790"/>
<dbReference type="InterPro" id="IPR017850">
    <property type="entry name" value="Alkaline_phosphatase_core_sf"/>
</dbReference>
<dbReference type="OrthoDB" id="243547at2"/>
<accession>A0A1V4SJX7</accession>
<dbReference type="EMBL" id="MZGX01000016">
    <property type="protein sequence ID" value="OPX43541.1"/>
    <property type="molecule type" value="Genomic_DNA"/>
</dbReference>
<evidence type="ECO:0000256" key="7">
    <source>
        <dbReference type="SAM" id="Phobius"/>
    </source>
</evidence>
<dbReference type="SUPFAM" id="SSF53649">
    <property type="entry name" value="Alkaline phosphatase-like"/>
    <property type="match status" value="1"/>
</dbReference>
<dbReference type="Pfam" id="PF00884">
    <property type="entry name" value="Sulfatase"/>
    <property type="match status" value="1"/>
</dbReference>
<comment type="caution">
    <text evidence="9">The sequence shown here is derived from an EMBL/GenBank/DDBJ whole genome shotgun (WGS) entry which is preliminary data.</text>
</comment>
<evidence type="ECO:0000256" key="6">
    <source>
        <dbReference type="ARBA" id="ARBA00023136"/>
    </source>
</evidence>
<evidence type="ECO:0000256" key="1">
    <source>
        <dbReference type="ARBA" id="ARBA00004651"/>
    </source>
</evidence>
<organism evidence="9 10">
    <name type="scientific">Ruminiclostridium hungatei</name>
    <name type="common">Clostridium hungatei</name>
    <dbReference type="NCBI Taxonomy" id="48256"/>
    <lineage>
        <taxon>Bacteria</taxon>
        <taxon>Bacillati</taxon>
        <taxon>Bacillota</taxon>
        <taxon>Clostridia</taxon>
        <taxon>Eubacteriales</taxon>
        <taxon>Oscillospiraceae</taxon>
        <taxon>Ruminiclostridium</taxon>
    </lineage>
</organism>